<evidence type="ECO:0000259" key="4">
    <source>
        <dbReference type="PROSITE" id="PS51677"/>
    </source>
</evidence>
<evidence type="ECO:0000256" key="1">
    <source>
        <dbReference type="ARBA" id="ARBA00004613"/>
    </source>
</evidence>
<dbReference type="EMBL" id="JAMZDX010000002">
    <property type="protein sequence ID" value="MCP2309568.1"/>
    <property type="molecule type" value="Genomic_DNA"/>
</dbReference>
<feature type="region of interest" description="Disordered" evidence="3">
    <location>
        <begin position="258"/>
        <end position="294"/>
    </location>
</feature>
<accession>A0ABT1IXD1</accession>
<protein>
    <submittedName>
        <fullName evidence="5">Peptidoglycan/xylan/chitin deacetylase (PgdA/CDA1 family)</fullName>
    </submittedName>
</protein>
<dbReference type="InterPro" id="IPR002509">
    <property type="entry name" value="NODB_dom"/>
</dbReference>
<name>A0ABT1IXD1_9ACTN</name>
<evidence type="ECO:0000313" key="6">
    <source>
        <dbReference type="Proteomes" id="UP001206483"/>
    </source>
</evidence>
<keyword evidence="6" id="KW-1185">Reference proteome</keyword>
<evidence type="ECO:0000256" key="3">
    <source>
        <dbReference type="SAM" id="MobiDB-lite"/>
    </source>
</evidence>
<organism evidence="5 6">
    <name type="scientific">Kitasatospora paracochleata</name>
    <dbReference type="NCBI Taxonomy" id="58354"/>
    <lineage>
        <taxon>Bacteria</taxon>
        <taxon>Bacillati</taxon>
        <taxon>Actinomycetota</taxon>
        <taxon>Actinomycetes</taxon>
        <taxon>Kitasatosporales</taxon>
        <taxon>Streptomycetaceae</taxon>
        <taxon>Kitasatospora</taxon>
    </lineage>
</organism>
<dbReference type="RefSeq" id="WP_308199317.1">
    <property type="nucleotide sequence ID" value="NZ_BAAAUB010000006.1"/>
</dbReference>
<evidence type="ECO:0000256" key="2">
    <source>
        <dbReference type="ARBA" id="ARBA00022729"/>
    </source>
</evidence>
<evidence type="ECO:0000313" key="5">
    <source>
        <dbReference type="EMBL" id="MCP2309568.1"/>
    </source>
</evidence>
<dbReference type="Proteomes" id="UP001206483">
    <property type="component" value="Unassembled WGS sequence"/>
</dbReference>
<dbReference type="SUPFAM" id="SSF88713">
    <property type="entry name" value="Glycoside hydrolase/deacetylase"/>
    <property type="match status" value="1"/>
</dbReference>
<comment type="caution">
    <text evidence="5">The sequence shown here is derived from an EMBL/GenBank/DDBJ whole genome shotgun (WGS) entry which is preliminary data.</text>
</comment>
<dbReference type="PANTHER" id="PTHR34216">
    <property type="match status" value="1"/>
</dbReference>
<dbReference type="Pfam" id="PF01522">
    <property type="entry name" value="Polysacc_deac_1"/>
    <property type="match status" value="1"/>
</dbReference>
<dbReference type="Gene3D" id="3.20.20.370">
    <property type="entry name" value="Glycoside hydrolase/deacetylase"/>
    <property type="match status" value="1"/>
</dbReference>
<proteinExistence type="predicted"/>
<dbReference type="InterPro" id="IPR051398">
    <property type="entry name" value="Polysacch_Deacetylase"/>
</dbReference>
<comment type="subcellular location">
    <subcellularLocation>
        <location evidence="1">Secreted</location>
    </subcellularLocation>
</comment>
<reference evidence="5 6" key="1">
    <citation type="submission" date="2022-06" db="EMBL/GenBank/DDBJ databases">
        <title>Sequencing the genomes of 1000 actinobacteria strains.</title>
        <authorList>
            <person name="Klenk H.-P."/>
        </authorList>
    </citation>
    <scope>NUCLEOTIDE SEQUENCE [LARGE SCALE GENOMIC DNA]</scope>
    <source>
        <strain evidence="5 6">DSM 41656</strain>
    </source>
</reference>
<dbReference type="InterPro" id="IPR011330">
    <property type="entry name" value="Glyco_hydro/deAcase_b/a-brl"/>
</dbReference>
<dbReference type="PROSITE" id="PS51677">
    <property type="entry name" value="NODB"/>
    <property type="match status" value="1"/>
</dbReference>
<sequence>MTSMVVAPLGGEVHAPPVSPLQAPWVLMYHSVDVYEQDPNLLTVMPHRFAEQMNWLAESGLRGVGVEELLDAQARGKAASLVGLTFDDGYADFATQVMPVLAEHGFGATVYLLAGRLGGYNAWDAGAPRKDLLTAEQVRELADAGVEIGSHGLMHVRLTGLPAADLAAESATSREILEGLTGRPVRGFCYPYGAVDQAAVSAVRDAGYQHACAIDHSALTGRWALPRCYVGDHDGAWRLKAKRARHLMRGLRTAVLNRSGDADRPGAPAVVAGRGNPTAGAAMSPSDPTDGKSP</sequence>
<dbReference type="PANTHER" id="PTHR34216:SF3">
    <property type="entry name" value="POLY-BETA-1,6-N-ACETYL-D-GLUCOSAMINE N-DEACETYLASE"/>
    <property type="match status" value="1"/>
</dbReference>
<dbReference type="CDD" id="cd10918">
    <property type="entry name" value="CE4_NodB_like_5s_6s"/>
    <property type="match status" value="1"/>
</dbReference>
<keyword evidence="2" id="KW-0732">Signal</keyword>
<feature type="domain" description="NodB homology" evidence="4">
    <location>
        <begin position="80"/>
        <end position="294"/>
    </location>
</feature>
<gene>
    <name evidence="5" type="ORF">FHR36_002692</name>
</gene>